<feature type="domain" description="Aminoglycoside phosphotransferase" evidence="2">
    <location>
        <begin position="30"/>
        <end position="282"/>
    </location>
</feature>
<dbReference type="InParanoid" id="A0A2T3A1C3"/>
<reference evidence="3 4" key="1">
    <citation type="journal article" date="2018" name="Mycol. Prog.">
        <title>Coniella lustricola, a new species from submerged detritus.</title>
        <authorList>
            <person name="Raudabaugh D.B."/>
            <person name="Iturriaga T."/>
            <person name="Carver A."/>
            <person name="Mondo S."/>
            <person name="Pangilinan J."/>
            <person name="Lipzen A."/>
            <person name="He G."/>
            <person name="Amirebrahimi M."/>
            <person name="Grigoriev I.V."/>
            <person name="Miller A.N."/>
        </authorList>
    </citation>
    <scope>NUCLEOTIDE SEQUENCE [LARGE SCALE GENOMIC DNA]</scope>
    <source>
        <strain evidence="3 4">B22-T-1</strain>
    </source>
</reference>
<accession>A0A2T3A1C3</accession>
<dbReference type="CDD" id="cd05154">
    <property type="entry name" value="ACAD10_11_N-like"/>
    <property type="match status" value="1"/>
</dbReference>
<evidence type="ECO:0000313" key="4">
    <source>
        <dbReference type="Proteomes" id="UP000241462"/>
    </source>
</evidence>
<dbReference type="Gene3D" id="3.30.200.20">
    <property type="entry name" value="Phosphorylase Kinase, domain 1"/>
    <property type="match status" value="1"/>
</dbReference>
<dbReference type="SUPFAM" id="SSF56112">
    <property type="entry name" value="Protein kinase-like (PK-like)"/>
    <property type="match status" value="1"/>
</dbReference>
<dbReference type="PANTHER" id="PTHR47829:SF1">
    <property type="entry name" value="HAD FAMILY PHOSPHATASE"/>
    <property type="match status" value="1"/>
</dbReference>
<feature type="region of interest" description="Disordered" evidence="1">
    <location>
        <begin position="47"/>
        <end position="66"/>
    </location>
</feature>
<keyword evidence="3" id="KW-0808">Transferase</keyword>
<sequence length="397" mass="44002">MAGRVRQPIDIDSLHAYLKHHVPEIQLPLDVKQFGYGQSNPTYLLTSLGPEAPSSPPSTPGGTQQKQYVLRKKPPGQLLSQTAHKVEREYRIIKALNATDVPVPKTYCLCEDAAVIGTPFYIMEFLNGRIFEDATMPSVDPQERRALWHSAITTLAKLHAVDFTNPSLSLTAFGKPTDFYPRQVSTWQQICDAQAAAVDVDTAEPVGPIHPNFPAITSFFGDRTSQPKDRGSIVHGDFKIDNLMFHPTEPRVIGVLDWEMSTIGHPLSDIVNLTFSFFMAQANALPQNQDLGFPYFPNGAAFLPGATPGLPTSEELLAWYVEASRGNYDPRPDMNWGFAFNMLRSAAILQGIAARVARRQASSEVASRYAGSFRNLGEMAWRLVEEEKGKMKQKGKL</sequence>
<keyword evidence="4" id="KW-1185">Reference proteome</keyword>
<dbReference type="PANTHER" id="PTHR47829">
    <property type="entry name" value="HYDROLASE, PUTATIVE (AFU_ORTHOLOGUE AFUA_1G12880)-RELATED"/>
    <property type="match status" value="1"/>
</dbReference>
<organism evidence="3 4">
    <name type="scientific">Coniella lustricola</name>
    <dbReference type="NCBI Taxonomy" id="2025994"/>
    <lineage>
        <taxon>Eukaryota</taxon>
        <taxon>Fungi</taxon>
        <taxon>Dikarya</taxon>
        <taxon>Ascomycota</taxon>
        <taxon>Pezizomycotina</taxon>
        <taxon>Sordariomycetes</taxon>
        <taxon>Sordariomycetidae</taxon>
        <taxon>Diaporthales</taxon>
        <taxon>Schizoparmaceae</taxon>
        <taxon>Coniella</taxon>
    </lineage>
</organism>
<dbReference type="InterPro" id="IPR052898">
    <property type="entry name" value="ACAD10-like"/>
</dbReference>
<dbReference type="OrthoDB" id="191037at2759"/>
<dbReference type="InterPro" id="IPR041726">
    <property type="entry name" value="ACAD10_11_N"/>
</dbReference>
<dbReference type="AlphaFoldDB" id="A0A2T3A1C3"/>
<name>A0A2T3A1C3_9PEZI</name>
<dbReference type="Gene3D" id="3.90.1200.10">
    <property type="match status" value="1"/>
</dbReference>
<dbReference type="Pfam" id="PF01636">
    <property type="entry name" value="APH"/>
    <property type="match status" value="1"/>
</dbReference>
<dbReference type="STRING" id="2025994.A0A2T3A1C3"/>
<evidence type="ECO:0000259" key="2">
    <source>
        <dbReference type="Pfam" id="PF01636"/>
    </source>
</evidence>
<dbReference type="EMBL" id="KZ678513">
    <property type="protein sequence ID" value="PSR80974.1"/>
    <property type="molecule type" value="Genomic_DNA"/>
</dbReference>
<dbReference type="Proteomes" id="UP000241462">
    <property type="component" value="Unassembled WGS sequence"/>
</dbReference>
<gene>
    <name evidence="3" type="ORF">BD289DRAFT_455026</name>
</gene>
<protein>
    <submittedName>
        <fullName evidence="3">Phosphotransferase enzyme family domain-containing protein</fullName>
    </submittedName>
</protein>
<dbReference type="GO" id="GO:0016740">
    <property type="term" value="F:transferase activity"/>
    <property type="evidence" value="ECO:0007669"/>
    <property type="project" value="UniProtKB-KW"/>
</dbReference>
<dbReference type="InterPro" id="IPR002575">
    <property type="entry name" value="Aminoglycoside_PTrfase"/>
</dbReference>
<dbReference type="InterPro" id="IPR011009">
    <property type="entry name" value="Kinase-like_dom_sf"/>
</dbReference>
<evidence type="ECO:0000256" key="1">
    <source>
        <dbReference type="SAM" id="MobiDB-lite"/>
    </source>
</evidence>
<proteinExistence type="predicted"/>
<evidence type="ECO:0000313" key="3">
    <source>
        <dbReference type="EMBL" id="PSR80974.1"/>
    </source>
</evidence>